<name>A0ABR2BP10_9ROSI</name>
<evidence type="ECO:0000313" key="9">
    <source>
        <dbReference type="Proteomes" id="UP001472677"/>
    </source>
</evidence>
<evidence type="ECO:0000256" key="1">
    <source>
        <dbReference type="ARBA" id="ARBA00000382"/>
    </source>
</evidence>
<dbReference type="InterPro" id="IPR044965">
    <property type="entry name" value="Glyco_hydro_17_plant"/>
</dbReference>
<keyword evidence="4 7" id="KW-0378">Hydrolase</keyword>
<dbReference type="InterPro" id="IPR017853">
    <property type="entry name" value="GH"/>
</dbReference>
<evidence type="ECO:0000256" key="7">
    <source>
        <dbReference type="RuleBase" id="RU004336"/>
    </source>
</evidence>
<dbReference type="Proteomes" id="UP001472677">
    <property type="component" value="Unassembled WGS sequence"/>
</dbReference>
<keyword evidence="5 7" id="KW-0326">Glycosidase</keyword>
<dbReference type="Pfam" id="PF00332">
    <property type="entry name" value="Glyco_hydro_17"/>
    <property type="match status" value="1"/>
</dbReference>
<comment type="similarity">
    <text evidence="2 6">Belongs to the glycosyl hydrolase 17 family.</text>
</comment>
<dbReference type="InterPro" id="IPR000490">
    <property type="entry name" value="Glyco_hydro_17"/>
</dbReference>
<dbReference type="Gene3D" id="3.20.20.80">
    <property type="entry name" value="Glycosidases"/>
    <property type="match status" value="2"/>
</dbReference>
<comment type="catalytic activity">
    <reaction evidence="1">
        <text>Hydrolysis of (1-&gt;3)-beta-D-glucosidic linkages in (1-&gt;3)-beta-D-glucans.</text>
        <dbReference type="EC" id="3.2.1.39"/>
    </reaction>
</comment>
<dbReference type="SUPFAM" id="SSF51445">
    <property type="entry name" value="(Trans)glycosidases"/>
    <property type="match status" value="1"/>
</dbReference>
<evidence type="ECO:0000256" key="3">
    <source>
        <dbReference type="ARBA" id="ARBA00012780"/>
    </source>
</evidence>
<reference evidence="8 9" key="1">
    <citation type="journal article" date="2024" name="G3 (Bethesda)">
        <title>Genome assembly of Hibiscus sabdariffa L. provides insights into metabolisms of medicinal natural products.</title>
        <authorList>
            <person name="Kim T."/>
        </authorList>
    </citation>
    <scope>NUCLEOTIDE SEQUENCE [LARGE SCALE GENOMIC DNA]</scope>
    <source>
        <strain evidence="8">TK-2024</strain>
        <tissue evidence="8">Old leaves</tissue>
    </source>
</reference>
<dbReference type="PROSITE" id="PS00587">
    <property type="entry name" value="GLYCOSYL_HYDROL_F17"/>
    <property type="match status" value="1"/>
</dbReference>
<keyword evidence="9" id="KW-1185">Reference proteome</keyword>
<sequence length="255" mass="28647">MAGAHVGVSYGMFGNDLASEAEVVALFNHRNIRRMRLYAPNRNAFEALRGSNIELMLGLPNVDLQRIAGSQAEANTWVQDNVRNYSNVRPESLQILGPIIQFLVDNRAPLLVNVYTYYSYDDTPVIDLDYALFRSQNPVVFDPPLQYSNLFDAILDAVYSALEKAGGGSVEIVVSETGWPTEGGRKRGTTSIDNARTYNQNLIQHVGNGTPKRPGRPIETYIFAMFDENSKPGEEIERHWGLFFPNQQPKYPINF</sequence>
<dbReference type="EMBL" id="JBBPBM010000097">
    <property type="protein sequence ID" value="KAK8508890.1"/>
    <property type="molecule type" value="Genomic_DNA"/>
</dbReference>
<evidence type="ECO:0000313" key="8">
    <source>
        <dbReference type="EMBL" id="KAK8508890.1"/>
    </source>
</evidence>
<organism evidence="8 9">
    <name type="scientific">Hibiscus sabdariffa</name>
    <name type="common">roselle</name>
    <dbReference type="NCBI Taxonomy" id="183260"/>
    <lineage>
        <taxon>Eukaryota</taxon>
        <taxon>Viridiplantae</taxon>
        <taxon>Streptophyta</taxon>
        <taxon>Embryophyta</taxon>
        <taxon>Tracheophyta</taxon>
        <taxon>Spermatophyta</taxon>
        <taxon>Magnoliopsida</taxon>
        <taxon>eudicotyledons</taxon>
        <taxon>Gunneridae</taxon>
        <taxon>Pentapetalae</taxon>
        <taxon>rosids</taxon>
        <taxon>malvids</taxon>
        <taxon>Malvales</taxon>
        <taxon>Malvaceae</taxon>
        <taxon>Malvoideae</taxon>
        <taxon>Hibiscus</taxon>
    </lineage>
</organism>
<proteinExistence type="inferred from homology"/>
<dbReference type="PANTHER" id="PTHR32227">
    <property type="entry name" value="GLUCAN ENDO-1,3-BETA-GLUCOSIDASE BG1-RELATED-RELATED"/>
    <property type="match status" value="1"/>
</dbReference>
<comment type="caution">
    <text evidence="8">The sequence shown here is derived from an EMBL/GenBank/DDBJ whole genome shotgun (WGS) entry which is preliminary data.</text>
</comment>
<protein>
    <recommendedName>
        <fullName evidence="3">glucan endo-1,3-beta-D-glucosidase</fullName>
        <ecNumber evidence="3">3.2.1.39</ecNumber>
    </recommendedName>
</protein>
<accession>A0ABR2BP10</accession>
<evidence type="ECO:0000256" key="6">
    <source>
        <dbReference type="RuleBase" id="RU004335"/>
    </source>
</evidence>
<evidence type="ECO:0000256" key="4">
    <source>
        <dbReference type="ARBA" id="ARBA00022801"/>
    </source>
</evidence>
<dbReference type="EC" id="3.2.1.39" evidence="3"/>
<gene>
    <name evidence="8" type="ORF">V6N12_034991</name>
</gene>
<evidence type="ECO:0000256" key="2">
    <source>
        <dbReference type="ARBA" id="ARBA00008773"/>
    </source>
</evidence>
<evidence type="ECO:0000256" key="5">
    <source>
        <dbReference type="ARBA" id="ARBA00023295"/>
    </source>
</evidence>